<dbReference type="Pfam" id="PF11951">
    <property type="entry name" value="Fungal_trans_2"/>
    <property type="match status" value="1"/>
</dbReference>
<dbReference type="OrthoDB" id="5429770at2759"/>
<sequence>MSNPGFTASLNTVAFAAYETQFGQPLYELRLEGISVLQFGILPEAVYREDCAWELSEIFVDIAEFKASVKDGTLLDPENIESRGLGLDARLCVLKQTVAKNGPPSPKLLRGSSIHAHAIYSLIWPLIVVGMSTDSDDLREWIVKRARDIGRTTGIHQALDLADVLEKREEIHVWENSLTI</sequence>
<name>A0A1E1KLL6_9HELO</name>
<dbReference type="Proteomes" id="UP000178912">
    <property type="component" value="Unassembled WGS sequence"/>
</dbReference>
<dbReference type="InterPro" id="IPR021858">
    <property type="entry name" value="Fun_TF"/>
</dbReference>
<dbReference type="EMBL" id="FJUX01000038">
    <property type="protein sequence ID" value="CZS98881.1"/>
    <property type="molecule type" value="Genomic_DNA"/>
</dbReference>
<reference evidence="2" key="1">
    <citation type="submission" date="2016-03" db="EMBL/GenBank/DDBJ databases">
        <authorList>
            <person name="Guldener U."/>
        </authorList>
    </citation>
    <scope>NUCLEOTIDE SEQUENCE [LARGE SCALE GENOMIC DNA]</scope>
    <source>
        <strain evidence="2">04CH-RAC-A.6.1</strain>
    </source>
</reference>
<accession>A0A1E1KLL6</accession>
<evidence type="ECO:0000313" key="2">
    <source>
        <dbReference type="Proteomes" id="UP000178912"/>
    </source>
</evidence>
<keyword evidence="2" id="KW-1185">Reference proteome</keyword>
<gene>
    <name evidence="1" type="ORF">RAG0_07451</name>
</gene>
<proteinExistence type="predicted"/>
<evidence type="ECO:0000313" key="1">
    <source>
        <dbReference type="EMBL" id="CZS98881.1"/>
    </source>
</evidence>
<protein>
    <submittedName>
        <fullName evidence="1">Uncharacterized protein</fullName>
    </submittedName>
</protein>
<dbReference type="AlphaFoldDB" id="A0A1E1KLL6"/>
<organism evidence="1 2">
    <name type="scientific">Rhynchosporium agropyri</name>
    <dbReference type="NCBI Taxonomy" id="914238"/>
    <lineage>
        <taxon>Eukaryota</taxon>
        <taxon>Fungi</taxon>
        <taxon>Dikarya</taxon>
        <taxon>Ascomycota</taxon>
        <taxon>Pezizomycotina</taxon>
        <taxon>Leotiomycetes</taxon>
        <taxon>Helotiales</taxon>
        <taxon>Ploettnerulaceae</taxon>
        <taxon>Rhynchosporium</taxon>
    </lineage>
</organism>